<dbReference type="Pfam" id="PF01068">
    <property type="entry name" value="DNA_ligase_A_M"/>
    <property type="match status" value="1"/>
</dbReference>
<dbReference type="InterPro" id="IPR014144">
    <property type="entry name" value="LigD_PE_domain"/>
</dbReference>
<evidence type="ECO:0000256" key="1">
    <source>
        <dbReference type="ARBA" id="ARBA00012727"/>
    </source>
</evidence>
<dbReference type="SUPFAM" id="SSF56091">
    <property type="entry name" value="DNA ligase/mRNA capping enzyme, catalytic domain"/>
    <property type="match status" value="1"/>
</dbReference>
<dbReference type="NCBIfam" id="TIGR02779">
    <property type="entry name" value="NHEJ_ligase_lig"/>
    <property type="match status" value="1"/>
</dbReference>
<dbReference type="GO" id="GO:0006310">
    <property type="term" value="P:DNA recombination"/>
    <property type="evidence" value="ECO:0007669"/>
    <property type="project" value="InterPro"/>
</dbReference>
<dbReference type="Gene3D" id="3.30.1490.70">
    <property type="match status" value="1"/>
</dbReference>
<comment type="caution">
    <text evidence="6">The sequence shown here is derived from an EMBL/GenBank/DDBJ whole genome shotgun (WGS) entry which is preliminary data.</text>
</comment>
<evidence type="ECO:0000313" key="7">
    <source>
        <dbReference type="Proteomes" id="UP000249739"/>
    </source>
</evidence>
<dbReference type="EC" id="6.5.1.1" evidence="1"/>
<evidence type="ECO:0000256" key="3">
    <source>
        <dbReference type="ARBA" id="ARBA00034003"/>
    </source>
</evidence>
<dbReference type="Gene3D" id="3.30.470.30">
    <property type="entry name" value="DNA ligase/mRNA capping enzyme"/>
    <property type="match status" value="1"/>
</dbReference>
<dbReference type="EMBL" id="QFOT01000178">
    <property type="protein sequence ID" value="PZP53493.1"/>
    <property type="molecule type" value="Genomic_DNA"/>
</dbReference>
<dbReference type="Pfam" id="PF13298">
    <property type="entry name" value="LigD_N"/>
    <property type="match status" value="1"/>
</dbReference>
<dbReference type="InterPro" id="IPR014146">
    <property type="entry name" value="LigD_ligase_dom"/>
</dbReference>
<accession>A0A2W5FEW4</accession>
<dbReference type="GO" id="GO:0005524">
    <property type="term" value="F:ATP binding"/>
    <property type="evidence" value="ECO:0007669"/>
    <property type="project" value="InterPro"/>
</dbReference>
<dbReference type="InterPro" id="IPR012310">
    <property type="entry name" value="DNA_ligase_ATP-dep_cent"/>
</dbReference>
<dbReference type="Pfam" id="PF04679">
    <property type="entry name" value="DNA_ligase_A_C"/>
    <property type="match status" value="1"/>
</dbReference>
<name>A0A2W5FEW4_9BACT</name>
<keyword evidence="2 6" id="KW-0436">Ligase</keyword>
<protein>
    <recommendedName>
        <fullName evidence="1">DNA ligase (ATP)</fullName>
        <ecNumber evidence="1">6.5.1.1</ecNumber>
    </recommendedName>
</protein>
<dbReference type="CDD" id="cd07971">
    <property type="entry name" value="OBF_DNA_ligase_LigD"/>
    <property type="match status" value="1"/>
</dbReference>
<dbReference type="NCBIfam" id="TIGR02777">
    <property type="entry name" value="LigD_PE_dom"/>
    <property type="match status" value="1"/>
</dbReference>
<feature type="non-terminal residue" evidence="6">
    <location>
        <position position="558"/>
    </location>
</feature>
<organism evidence="6 7">
    <name type="scientific">Micavibrio aeruginosavorus</name>
    <dbReference type="NCBI Taxonomy" id="349221"/>
    <lineage>
        <taxon>Bacteria</taxon>
        <taxon>Pseudomonadati</taxon>
        <taxon>Bdellovibrionota</taxon>
        <taxon>Bdellovibrionia</taxon>
        <taxon>Bdellovibrionales</taxon>
        <taxon>Pseudobdellovibrionaceae</taxon>
        <taxon>Micavibrio</taxon>
    </lineage>
</organism>
<dbReference type="CDD" id="cd07906">
    <property type="entry name" value="Adenylation_DNA_ligase_LigD_LigC"/>
    <property type="match status" value="1"/>
</dbReference>
<feature type="domain" description="ATP-dependent DNA ligase family profile" evidence="5">
    <location>
        <begin position="315"/>
        <end position="442"/>
    </location>
</feature>
<dbReference type="InterPro" id="IPR012340">
    <property type="entry name" value="NA-bd_OB-fold"/>
</dbReference>
<evidence type="ECO:0000256" key="2">
    <source>
        <dbReference type="ARBA" id="ARBA00022598"/>
    </source>
</evidence>
<dbReference type="PANTHER" id="PTHR39465:SF1">
    <property type="entry name" value="DNA LIGASE D 3'-PHOSPHOESTERASE DOMAIN-CONTAINING PROTEIN"/>
    <property type="match status" value="1"/>
</dbReference>
<dbReference type="GO" id="GO:0006281">
    <property type="term" value="P:DNA repair"/>
    <property type="evidence" value="ECO:0007669"/>
    <property type="project" value="InterPro"/>
</dbReference>
<dbReference type="PANTHER" id="PTHR39465">
    <property type="entry name" value="DNA LIGASE D, 3'-PHOSPHOESTERASE DOMAIN"/>
    <property type="match status" value="1"/>
</dbReference>
<dbReference type="SUPFAM" id="SSF50249">
    <property type="entry name" value="Nucleic acid-binding proteins"/>
    <property type="match status" value="1"/>
</dbReference>
<dbReference type="InterPro" id="IPR012309">
    <property type="entry name" value="DNA_ligase_ATP-dep_C"/>
</dbReference>
<proteinExistence type="predicted"/>
<dbReference type="PROSITE" id="PS50160">
    <property type="entry name" value="DNA_LIGASE_A3"/>
    <property type="match status" value="1"/>
</dbReference>
<reference evidence="6 7" key="1">
    <citation type="submission" date="2017-08" db="EMBL/GenBank/DDBJ databases">
        <title>Infants hospitalized years apart are colonized by the same room-sourced microbial strains.</title>
        <authorList>
            <person name="Brooks B."/>
            <person name="Olm M.R."/>
            <person name="Firek B.A."/>
            <person name="Baker R."/>
            <person name="Thomas B.C."/>
            <person name="Morowitz M.J."/>
            <person name="Banfield J.F."/>
        </authorList>
    </citation>
    <scope>NUCLEOTIDE SEQUENCE [LARGE SCALE GENOMIC DNA]</scope>
    <source>
        <strain evidence="6">S2_006_000_R2_64</strain>
    </source>
</reference>
<evidence type="ECO:0000256" key="4">
    <source>
        <dbReference type="SAM" id="MobiDB-lite"/>
    </source>
</evidence>
<feature type="compositionally biased region" description="Basic and acidic residues" evidence="4">
    <location>
        <begin position="1"/>
        <end position="16"/>
    </location>
</feature>
<feature type="region of interest" description="Disordered" evidence="4">
    <location>
        <begin position="188"/>
        <end position="209"/>
    </location>
</feature>
<gene>
    <name evidence="6" type="ORF">DI586_10975</name>
</gene>
<comment type="catalytic activity">
    <reaction evidence="3">
        <text>ATP + (deoxyribonucleotide)n-3'-hydroxyl + 5'-phospho-(deoxyribonucleotide)m = (deoxyribonucleotide)n+m + AMP + diphosphate.</text>
        <dbReference type="EC" id="6.5.1.1"/>
    </reaction>
</comment>
<dbReference type="AlphaFoldDB" id="A0A2W5FEW4"/>
<dbReference type="Proteomes" id="UP000249739">
    <property type="component" value="Unassembled WGS sequence"/>
</dbReference>
<evidence type="ECO:0000313" key="6">
    <source>
        <dbReference type="EMBL" id="PZP53493.1"/>
    </source>
</evidence>
<dbReference type="GO" id="GO:0003910">
    <property type="term" value="F:DNA ligase (ATP) activity"/>
    <property type="evidence" value="ECO:0007669"/>
    <property type="project" value="UniProtKB-EC"/>
</dbReference>
<dbReference type="Gene3D" id="2.40.50.140">
    <property type="entry name" value="Nucleic acid-binding proteins"/>
    <property type="match status" value="1"/>
</dbReference>
<evidence type="ECO:0000259" key="5">
    <source>
        <dbReference type="PROSITE" id="PS50160"/>
    </source>
</evidence>
<sequence>MALDEYKRKRDFKKTAEPAPGRRKKSGKKLSFVIQKHDATRLHYDFRLEWKGVLLSWAVTRGPSLNPKDKRLAVRTEDHPIAYGDFEGIIPEGEYGGGTVMLWDQGEWLPENDISEGLKKGSLKFTLKGARLQGKWALVRMHTPDKRENWLLIKEKDEYANIRKKAETFLDEWSFSVASGRKMEGIAKSQNTWSSKKGKKETASTKAKSKTGAADVKKLAKKFSGVQLATLVDKPPQGKNWIHEIKFDGYRLLGLVSGGHVILKTRNGLDWTEKFPAIAQSLSQINAKDAVIDMEAVITDEKGRTSFQGLQNALREKENERIVAYAFDLLYIDGKDMTGLGLLERKEKLGSLLKKSKNAASILYSDHIAQDGEKMLANSCKMDLEGIISKDANSKYSTGRQKNWLKSKCTKRQEFIIIGMMAARSGGRDLGALYLGYYKGRKLSYAGKVGTGFTMKSAEDLAKKLKKMKSEKSIFIRNEMEDVPVQEYKSIHWVKPELLCEIEFTEWTDSEHIRHPSFQGLREDKSAKAVKHETPEKIKPVSSGKLILEGVEITHPER</sequence>
<feature type="region of interest" description="Disordered" evidence="4">
    <location>
        <begin position="1"/>
        <end position="28"/>
    </location>
</feature>